<keyword evidence="2 4" id="KW-0479">Metal-binding</keyword>
<dbReference type="PANTHER" id="PTHR43763">
    <property type="entry name" value="XAA-PRO AMINOPEPTIDASE 1"/>
    <property type="match status" value="1"/>
</dbReference>
<dbReference type="Pfam" id="PF00557">
    <property type="entry name" value="Peptidase_M24"/>
    <property type="match status" value="1"/>
</dbReference>
<accession>B3SBN7</accession>
<dbReference type="AlphaFoldDB" id="B3SBN7"/>
<dbReference type="Pfam" id="PF01321">
    <property type="entry name" value="Creatinase_N"/>
    <property type="match status" value="1"/>
</dbReference>
<dbReference type="STRING" id="10228.B3SBN7"/>
<proteinExistence type="inferred from homology"/>
<evidence type="ECO:0000256" key="2">
    <source>
        <dbReference type="ARBA" id="ARBA00022723"/>
    </source>
</evidence>
<sequence>MRWSTYLQIFCVALVFVVGAQGDAAKPECSQNQPQGTDDRLKTLRSHLAQDSNNIHAYIIPAGDAHQSEYIAPYSMRRKFISGFTGSAGTAIVTRTKAALWTDGRYFLQGADELDCNWILMKAGLPTTPSQTTWLNQELPAGANVGADPFLLSINSWSSYEKALATAGHKMIPISENLVDKVWLDKPSRPDAALIAMENFYTGRSWKSKIDELRGQLRAKGTFAIIVPALDNVAWLLNLRGDDVPYNPVFFSYVIVTLDTIELYIDESKVKPANIRTHLELDNCANPHCITVKPYNQILTGIKAISDGNPTGKIWLSPRTSSFAIYNQVKPEQRYLEPSPISLTKAMKNDVERQRMRETYIQESALYCQFMAWLSKEIKSRPANLTEMSADKYMENMRWNAFKDFKGLSFATISAVGPNGAIIHYKASKKSDTKLDPDQIYLLDAGGQYLGGTTDTTRTWKFTPGTAYERECFTRVLMGQIDLARAVWPEGTHGRVIDIFARQPLYQAGLQYRHGTGHGIGIFLNVHEGPGRIAPGVPRYYEKPLSPGMFFSDEPGYYEAGKFGIRLETVVMVKKAKTPYNYEGMQFLDFEVITFVPIDIINLIDLKLMSKEQRVWLNKYNSDIRTKVGPYLKERKWDEGYNWMLEYTKPIPITDEQPPNGNSAYSSSNTVAIALVTATLMMIVNYFNRH</sequence>
<dbReference type="Pfam" id="PF16189">
    <property type="entry name" value="Creatinase_N_2"/>
    <property type="match status" value="1"/>
</dbReference>
<feature type="domain" description="Creatinase N-terminal" evidence="7">
    <location>
        <begin position="40"/>
        <end position="178"/>
    </location>
</feature>
<dbReference type="Pfam" id="PF16188">
    <property type="entry name" value="Peptidase_M24_C"/>
    <property type="match status" value="1"/>
</dbReference>
<evidence type="ECO:0000313" key="10">
    <source>
        <dbReference type="Proteomes" id="UP000009022"/>
    </source>
</evidence>
<dbReference type="InterPro" id="IPR001131">
    <property type="entry name" value="Peptidase_M24B_aminopep-P_CS"/>
</dbReference>
<dbReference type="CTD" id="6758871"/>
<evidence type="ECO:0000256" key="5">
    <source>
        <dbReference type="SAM" id="SignalP"/>
    </source>
</evidence>
<dbReference type="RefSeq" id="XP_002117637.1">
    <property type="nucleotide sequence ID" value="XM_002117601.1"/>
</dbReference>
<comment type="similarity">
    <text evidence="1 4">Belongs to the peptidase M24B family.</text>
</comment>
<reference evidence="9 10" key="1">
    <citation type="journal article" date="2008" name="Nature">
        <title>The Trichoplax genome and the nature of placozoans.</title>
        <authorList>
            <person name="Srivastava M."/>
            <person name="Begovic E."/>
            <person name="Chapman J."/>
            <person name="Putnam N.H."/>
            <person name="Hellsten U."/>
            <person name="Kawashima T."/>
            <person name="Kuo A."/>
            <person name="Mitros T."/>
            <person name="Salamov A."/>
            <person name="Carpenter M.L."/>
            <person name="Signorovitch A.Y."/>
            <person name="Moreno M.A."/>
            <person name="Kamm K."/>
            <person name="Grimwood J."/>
            <person name="Schmutz J."/>
            <person name="Shapiro H."/>
            <person name="Grigoriev I.V."/>
            <person name="Buss L.W."/>
            <person name="Schierwater B."/>
            <person name="Dellaporta S.L."/>
            <person name="Rokhsar D.S."/>
        </authorList>
    </citation>
    <scope>NUCLEOTIDE SEQUENCE [LARGE SCALE GENOMIC DNA]</scope>
    <source>
        <strain evidence="9 10">Grell-BS-1999</strain>
    </source>
</reference>
<keyword evidence="10" id="KW-1185">Reference proteome</keyword>
<dbReference type="KEGG" id="tad:TRIADDRAFT_64367"/>
<dbReference type="Gene3D" id="3.40.350.10">
    <property type="entry name" value="Creatinase/prolidase N-terminal domain"/>
    <property type="match status" value="2"/>
</dbReference>
<dbReference type="InterPro" id="IPR000994">
    <property type="entry name" value="Pept_M24"/>
</dbReference>
<dbReference type="PANTHER" id="PTHR43763:SF18">
    <property type="entry name" value="XAA-PRO AMINOPEPTIDASE 1"/>
    <property type="match status" value="1"/>
</dbReference>
<dbReference type="MEROPS" id="M24.009"/>
<dbReference type="OrthoDB" id="9995434at2759"/>
<feature type="chain" id="PRO_5002797598" description="Xaa-Pro aminopeptidase 1" evidence="5">
    <location>
        <begin position="20"/>
        <end position="690"/>
    </location>
</feature>
<dbReference type="CDD" id="cd01085">
    <property type="entry name" value="APP"/>
    <property type="match status" value="1"/>
</dbReference>
<dbReference type="Proteomes" id="UP000009022">
    <property type="component" value="Unassembled WGS sequence"/>
</dbReference>
<evidence type="ECO:0000256" key="1">
    <source>
        <dbReference type="ARBA" id="ARBA00008766"/>
    </source>
</evidence>
<feature type="signal peptide" evidence="5">
    <location>
        <begin position="1"/>
        <end position="19"/>
    </location>
</feature>
<dbReference type="PhylomeDB" id="B3SBN7"/>
<evidence type="ECO:0000259" key="8">
    <source>
        <dbReference type="Pfam" id="PF16188"/>
    </source>
</evidence>
<evidence type="ECO:0000256" key="4">
    <source>
        <dbReference type="RuleBase" id="RU000590"/>
    </source>
</evidence>
<dbReference type="InterPro" id="IPR029149">
    <property type="entry name" value="Creatin/AminoP/Spt16_N"/>
</dbReference>
<dbReference type="GeneID" id="6758871"/>
<protein>
    <recommendedName>
        <fullName evidence="11">Xaa-Pro aminopeptidase 1</fullName>
    </recommendedName>
</protein>
<dbReference type="FunFam" id="3.40.350.10:FF:000001">
    <property type="entry name" value="Putative xaa-Pro aminopeptidase 1"/>
    <property type="match status" value="1"/>
</dbReference>
<dbReference type="OMA" id="LTHFRYT"/>
<keyword evidence="3" id="KW-0378">Hydrolase</keyword>
<dbReference type="InParanoid" id="B3SBN7"/>
<dbReference type="Gene3D" id="3.90.230.10">
    <property type="entry name" value="Creatinase/methionine aminopeptidase superfamily"/>
    <property type="match status" value="1"/>
</dbReference>
<dbReference type="InterPro" id="IPR050422">
    <property type="entry name" value="X-Pro_aminopeptidase_P"/>
</dbReference>
<dbReference type="InterPro" id="IPR000587">
    <property type="entry name" value="Creatinase_N"/>
</dbReference>
<dbReference type="eggNOG" id="KOG2413">
    <property type="taxonomic scope" value="Eukaryota"/>
</dbReference>
<dbReference type="FunFam" id="3.90.230.10:FF:000009">
    <property type="entry name" value="xaa-Pro aminopeptidase 2"/>
    <property type="match status" value="1"/>
</dbReference>
<dbReference type="InterPro" id="IPR032416">
    <property type="entry name" value="Peptidase_M24_C"/>
</dbReference>
<dbReference type="InterPro" id="IPR033740">
    <property type="entry name" value="Pept_M24B"/>
</dbReference>
<dbReference type="PROSITE" id="PS00491">
    <property type="entry name" value="PROLINE_PEPTIDASE"/>
    <property type="match status" value="1"/>
</dbReference>
<keyword evidence="5" id="KW-0732">Signal</keyword>
<dbReference type="GO" id="GO:0046872">
    <property type="term" value="F:metal ion binding"/>
    <property type="evidence" value="ECO:0007669"/>
    <property type="project" value="UniProtKB-KW"/>
</dbReference>
<dbReference type="EMBL" id="DS985265">
    <property type="protein sequence ID" value="EDV19895.1"/>
    <property type="molecule type" value="Genomic_DNA"/>
</dbReference>
<dbReference type="GO" id="GO:0070006">
    <property type="term" value="F:metalloaminopeptidase activity"/>
    <property type="evidence" value="ECO:0007669"/>
    <property type="project" value="InterPro"/>
</dbReference>
<gene>
    <name evidence="9" type="ORF">TRIADDRAFT_64367</name>
</gene>
<dbReference type="SUPFAM" id="SSF55920">
    <property type="entry name" value="Creatinase/aminopeptidase"/>
    <property type="match status" value="1"/>
</dbReference>
<dbReference type="SUPFAM" id="SSF53092">
    <property type="entry name" value="Creatinase/prolidase N-terminal domain"/>
    <property type="match status" value="1"/>
</dbReference>
<organism evidence="9 10">
    <name type="scientific">Trichoplax adhaerens</name>
    <name type="common">Trichoplax reptans</name>
    <dbReference type="NCBI Taxonomy" id="10228"/>
    <lineage>
        <taxon>Eukaryota</taxon>
        <taxon>Metazoa</taxon>
        <taxon>Placozoa</taxon>
        <taxon>Uniplacotomia</taxon>
        <taxon>Trichoplacea</taxon>
        <taxon>Trichoplacidae</taxon>
        <taxon>Trichoplax</taxon>
    </lineage>
</organism>
<dbReference type="HOGENOM" id="CLU_011781_2_1_1"/>
<feature type="domain" description="Peptidase M24 C-terminal" evidence="8">
    <location>
        <begin position="586"/>
        <end position="651"/>
    </location>
</feature>
<feature type="domain" description="Peptidase M24" evidence="6">
    <location>
        <begin position="355"/>
        <end position="574"/>
    </location>
</feature>
<evidence type="ECO:0000259" key="7">
    <source>
        <dbReference type="Pfam" id="PF01321"/>
    </source>
</evidence>
<evidence type="ECO:0008006" key="11">
    <source>
        <dbReference type="Google" id="ProtNLM"/>
    </source>
</evidence>
<dbReference type="InterPro" id="IPR036005">
    <property type="entry name" value="Creatinase/aminopeptidase-like"/>
</dbReference>
<evidence type="ECO:0000256" key="3">
    <source>
        <dbReference type="ARBA" id="ARBA00022801"/>
    </source>
</evidence>
<name>B3SBN7_TRIAD</name>
<evidence type="ECO:0000259" key="6">
    <source>
        <dbReference type="Pfam" id="PF00557"/>
    </source>
</evidence>
<evidence type="ECO:0000313" key="9">
    <source>
        <dbReference type="EMBL" id="EDV19895.1"/>
    </source>
</evidence>